<dbReference type="InterPro" id="IPR036609">
    <property type="entry name" value="LCCL_sf"/>
</dbReference>
<dbReference type="Proteomes" id="UP000813461">
    <property type="component" value="Unassembled WGS sequence"/>
</dbReference>
<accession>A0A8K0QSW3</accession>
<dbReference type="InterPro" id="IPR051957">
    <property type="entry name" value="CRISP-LCCL_domain"/>
</dbReference>
<feature type="transmembrane region" description="Helical" evidence="2">
    <location>
        <begin position="357"/>
        <end position="378"/>
    </location>
</feature>
<keyword evidence="2" id="KW-1133">Transmembrane helix</keyword>
<dbReference type="InterPro" id="IPR004043">
    <property type="entry name" value="LCCL"/>
</dbReference>
<feature type="domain" description="LCCL" evidence="3">
    <location>
        <begin position="175"/>
        <end position="280"/>
    </location>
</feature>
<dbReference type="AlphaFoldDB" id="A0A8K0QSW3"/>
<dbReference type="Pfam" id="PF03815">
    <property type="entry name" value="LCCL"/>
    <property type="match status" value="1"/>
</dbReference>
<keyword evidence="2" id="KW-0812">Transmembrane</keyword>
<evidence type="ECO:0000256" key="2">
    <source>
        <dbReference type="SAM" id="Phobius"/>
    </source>
</evidence>
<protein>
    <submittedName>
        <fullName evidence="4">LCCL domain-containing protein</fullName>
    </submittedName>
</protein>
<comment type="caution">
    <text evidence="4">The sequence shown here is derived from an EMBL/GenBank/DDBJ whole genome shotgun (WGS) entry which is preliminary data.</text>
</comment>
<dbReference type="PROSITE" id="PS50820">
    <property type="entry name" value="LCCL"/>
    <property type="match status" value="1"/>
</dbReference>
<feature type="transmembrane region" description="Helical" evidence="2">
    <location>
        <begin position="465"/>
        <end position="488"/>
    </location>
</feature>
<feature type="transmembrane region" description="Helical" evidence="2">
    <location>
        <begin position="125"/>
        <end position="143"/>
    </location>
</feature>
<feature type="transmembrane region" description="Helical" evidence="2">
    <location>
        <begin position="312"/>
        <end position="345"/>
    </location>
</feature>
<evidence type="ECO:0000256" key="1">
    <source>
        <dbReference type="SAM" id="MobiDB-lite"/>
    </source>
</evidence>
<proteinExistence type="predicted"/>
<keyword evidence="2" id="KW-0472">Membrane</keyword>
<evidence type="ECO:0000313" key="4">
    <source>
        <dbReference type="EMBL" id="KAH7069442.1"/>
    </source>
</evidence>
<organism evidence="4 5">
    <name type="scientific">Paraphoma chrysanthemicola</name>
    <dbReference type="NCBI Taxonomy" id="798071"/>
    <lineage>
        <taxon>Eukaryota</taxon>
        <taxon>Fungi</taxon>
        <taxon>Dikarya</taxon>
        <taxon>Ascomycota</taxon>
        <taxon>Pezizomycotina</taxon>
        <taxon>Dothideomycetes</taxon>
        <taxon>Pleosporomycetidae</taxon>
        <taxon>Pleosporales</taxon>
        <taxon>Pleosporineae</taxon>
        <taxon>Phaeosphaeriaceae</taxon>
        <taxon>Paraphoma</taxon>
    </lineage>
</organism>
<dbReference type="SUPFAM" id="SSF69848">
    <property type="entry name" value="LCCL domain"/>
    <property type="match status" value="1"/>
</dbReference>
<gene>
    <name evidence="4" type="ORF">FB567DRAFT_540133</name>
</gene>
<evidence type="ECO:0000259" key="3">
    <source>
        <dbReference type="PROSITE" id="PS50820"/>
    </source>
</evidence>
<reference evidence="4" key="1">
    <citation type="journal article" date="2021" name="Nat. Commun.">
        <title>Genetic determinants of endophytism in the Arabidopsis root mycobiome.</title>
        <authorList>
            <person name="Mesny F."/>
            <person name="Miyauchi S."/>
            <person name="Thiergart T."/>
            <person name="Pickel B."/>
            <person name="Atanasova L."/>
            <person name="Karlsson M."/>
            <person name="Huettel B."/>
            <person name="Barry K.W."/>
            <person name="Haridas S."/>
            <person name="Chen C."/>
            <person name="Bauer D."/>
            <person name="Andreopoulos W."/>
            <person name="Pangilinan J."/>
            <person name="LaButti K."/>
            <person name="Riley R."/>
            <person name="Lipzen A."/>
            <person name="Clum A."/>
            <person name="Drula E."/>
            <person name="Henrissat B."/>
            <person name="Kohler A."/>
            <person name="Grigoriev I.V."/>
            <person name="Martin F.M."/>
            <person name="Hacquard S."/>
        </authorList>
    </citation>
    <scope>NUCLEOTIDE SEQUENCE</scope>
    <source>
        <strain evidence="4">MPI-SDFR-AT-0120</strain>
    </source>
</reference>
<feature type="region of interest" description="Disordered" evidence="1">
    <location>
        <begin position="19"/>
        <end position="54"/>
    </location>
</feature>
<dbReference type="EMBL" id="JAGMVJ010000029">
    <property type="protein sequence ID" value="KAH7069442.1"/>
    <property type="molecule type" value="Genomic_DNA"/>
</dbReference>
<dbReference type="PANTHER" id="PTHR31331">
    <property type="entry name" value="LCCL DOMAIN PROTEIN (AFU_ORTHOLOGUE AFUA_5G08630)"/>
    <property type="match status" value="1"/>
</dbReference>
<dbReference type="OrthoDB" id="441660at2759"/>
<keyword evidence="5" id="KW-1185">Reference proteome</keyword>
<feature type="compositionally biased region" description="Polar residues" evidence="1">
    <location>
        <begin position="26"/>
        <end position="38"/>
    </location>
</feature>
<feature type="transmembrane region" description="Helical" evidence="2">
    <location>
        <begin position="434"/>
        <end position="453"/>
    </location>
</feature>
<evidence type="ECO:0000313" key="5">
    <source>
        <dbReference type="Proteomes" id="UP000813461"/>
    </source>
</evidence>
<dbReference type="PANTHER" id="PTHR31331:SF1">
    <property type="entry name" value="CYSTEINE RICH SECRETORY PROTEIN LCCL DOMAIN CONTAINING 2"/>
    <property type="match status" value="1"/>
</dbReference>
<sequence length="647" mass="70148">MPSKGPTIATATPIDLELARADRDTITPSASSSLTPTGPISKAATPRRSLDIEESEPRYNATYISRAWSNFESGLPPRIRRYGRITTTWLAGPQPPRQHRIKPVFERVQTLPARLLGRLPGWARVLVYMSLFVVWGAVFGVVLEKGSLPANIGGWGAPVRVGCVANLWPSPQSCGLDGRNCLPFANTSFAFNCPADCLSAQVLNPRAIGNVSINYRQLVVGGQVDPIEKFGRVYRGDSFICGAAIHAGIIKNNQGGCGVVSLVGEKSNFEGVSRNGINSVPFDATFPMAFSFNQSRSVLDTSATCQDPRWNLLILSTIFTTLFGILTSHPATFFAPVFTILFFQVGMASDPPSYTTYASLASTILGRFLPAALAACLFYQFSVRKSLRGCTAHVEKTILWLGGAWVGALGNYTFDKIPIQRLTGHDIRQQPGAITALVIIILVLFGIILYQCWCLRLEGRLPRFLGLYALLGIGLGILAALPGLNLRIHHYILALLLLPGTSMQTRPSLLAQGLLVGLFVNGIARWGFDPILQTAAALRGDAQLGSSLPKILEPVVANGSISFVWEGVSRGWKGVSVLVNDVERFRGNGGEAGFTWNRTVDGEQGKEYFRFGFVSYLPFGGVSYSDFTRAGTWWANGTWSGIPPGRT</sequence>
<feature type="transmembrane region" description="Helical" evidence="2">
    <location>
        <begin position="398"/>
        <end position="414"/>
    </location>
</feature>
<dbReference type="SMART" id="SM00603">
    <property type="entry name" value="LCCL"/>
    <property type="match status" value="1"/>
</dbReference>
<dbReference type="Gene3D" id="2.170.130.20">
    <property type="entry name" value="LCCL-like domain"/>
    <property type="match status" value="1"/>
</dbReference>
<name>A0A8K0QSW3_9PLEO</name>